<dbReference type="Proteomes" id="UP000324646">
    <property type="component" value="Chromosome"/>
</dbReference>
<proteinExistence type="inferred from homology"/>
<comment type="similarity">
    <text evidence="1">Belongs to the complex I 51 kDa subunit family.</text>
</comment>
<reference evidence="7 8" key="1">
    <citation type="submission" date="2019-07" db="EMBL/GenBank/DDBJ databases">
        <title>Complete genome of Crassaminicella thermophila SY095.</title>
        <authorList>
            <person name="Li X."/>
        </authorList>
    </citation>
    <scope>NUCLEOTIDE SEQUENCE [LARGE SCALE GENOMIC DNA]</scope>
    <source>
        <strain evidence="7 8">SY095</strain>
    </source>
</reference>
<dbReference type="KEGG" id="crs:FQB35_11215"/>
<dbReference type="InterPro" id="IPR019575">
    <property type="entry name" value="Nuop51_4Fe4S-bd"/>
</dbReference>
<evidence type="ECO:0000256" key="4">
    <source>
        <dbReference type="ARBA" id="ARBA00023004"/>
    </source>
</evidence>
<dbReference type="InterPro" id="IPR001949">
    <property type="entry name" value="NADH-UbQ_OxRdtase_51kDa_CS"/>
</dbReference>
<keyword evidence="5" id="KW-0411">Iron-sulfur</keyword>
<dbReference type="EMBL" id="CP042243">
    <property type="protein sequence ID" value="QEK12847.1"/>
    <property type="molecule type" value="Genomic_DNA"/>
</dbReference>
<dbReference type="FunFam" id="1.20.1440.230:FF:000001">
    <property type="entry name" value="Mitochondrial NADH dehydrogenase flavoprotein 1"/>
    <property type="match status" value="1"/>
</dbReference>
<dbReference type="SUPFAM" id="SSF140490">
    <property type="entry name" value="Nqo1C-terminal domain-like"/>
    <property type="match status" value="1"/>
</dbReference>
<dbReference type="SUPFAM" id="SSF142984">
    <property type="entry name" value="Nqo1 middle domain-like"/>
    <property type="match status" value="1"/>
</dbReference>
<feature type="domain" description="NADH-ubiquinone oxidoreductase 51kDa subunit iron-sulphur binding" evidence="6">
    <location>
        <begin position="328"/>
        <end position="373"/>
    </location>
</feature>
<dbReference type="InterPro" id="IPR037207">
    <property type="entry name" value="Nuop51_4Fe4S-bd_sf"/>
</dbReference>
<dbReference type="GO" id="GO:0051539">
    <property type="term" value="F:4 iron, 4 sulfur cluster binding"/>
    <property type="evidence" value="ECO:0007669"/>
    <property type="project" value="UniProtKB-KW"/>
</dbReference>
<protein>
    <submittedName>
        <fullName evidence="7">NADH-quinone oxidoreductase subunit F</fullName>
    </submittedName>
</protein>
<keyword evidence="2" id="KW-0004">4Fe-4S</keyword>
<dbReference type="FunFam" id="3.40.50.11540:FF:000001">
    <property type="entry name" value="NADH dehydrogenase [ubiquinone] flavoprotein 1, mitochondrial"/>
    <property type="match status" value="1"/>
</dbReference>
<keyword evidence="8" id="KW-1185">Reference proteome</keyword>
<dbReference type="GO" id="GO:0010181">
    <property type="term" value="F:FMN binding"/>
    <property type="evidence" value="ECO:0007669"/>
    <property type="project" value="InterPro"/>
</dbReference>
<dbReference type="Gene3D" id="1.20.1440.230">
    <property type="entry name" value="NADH-ubiquinone oxidoreductase 51kDa subunit, iron-sulphur binding domain"/>
    <property type="match status" value="1"/>
</dbReference>
<dbReference type="OrthoDB" id="9761899at2"/>
<dbReference type="SMART" id="SM00928">
    <property type="entry name" value="NADH_4Fe-4S"/>
    <property type="match status" value="1"/>
</dbReference>
<dbReference type="PROSITE" id="PS00645">
    <property type="entry name" value="COMPLEX1_51K_2"/>
    <property type="match status" value="1"/>
</dbReference>
<dbReference type="InterPro" id="IPR037225">
    <property type="entry name" value="Nuo51_FMN-bd_sf"/>
</dbReference>
<evidence type="ECO:0000313" key="8">
    <source>
        <dbReference type="Proteomes" id="UP000324646"/>
    </source>
</evidence>
<dbReference type="Pfam" id="PF01512">
    <property type="entry name" value="Complex1_51K"/>
    <property type="match status" value="1"/>
</dbReference>
<dbReference type="Gene3D" id="3.10.20.600">
    <property type="match status" value="1"/>
</dbReference>
<dbReference type="GO" id="GO:0008137">
    <property type="term" value="F:NADH dehydrogenase (ubiquinone) activity"/>
    <property type="evidence" value="ECO:0007669"/>
    <property type="project" value="InterPro"/>
</dbReference>
<keyword evidence="3" id="KW-0479">Metal-binding</keyword>
<gene>
    <name evidence="7" type="ORF">FQB35_11215</name>
</gene>
<dbReference type="SUPFAM" id="SSF142019">
    <property type="entry name" value="Nqo1 FMN-binding domain-like"/>
    <property type="match status" value="1"/>
</dbReference>
<dbReference type="Pfam" id="PF10589">
    <property type="entry name" value="NADH_4Fe-4S"/>
    <property type="match status" value="1"/>
</dbReference>
<dbReference type="AlphaFoldDB" id="A0A5C0SGR7"/>
<evidence type="ECO:0000256" key="1">
    <source>
        <dbReference type="ARBA" id="ARBA00007523"/>
    </source>
</evidence>
<dbReference type="GO" id="GO:0046872">
    <property type="term" value="F:metal ion binding"/>
    <property type="evidence" value="ECO:0007669"/>
    <property type="project" value="UniProtKB-KW"/>
</dbReference>
<dbReference type="InterPro" id="IPR011538">
    <property type="entry name" value="Nuo51_FMN-bd"/>
</dbReference>
<evidence type="ECO:0000256" key="3">
    <source>
        <dbReference type="ARBA" id="ARBA00022723"/>
    </source>
</evidence>
<sequence length="421" mass="46612">MKKTVSLISKNFKKIHPESLKEYLKAGGYDGLKNALPLTSLEVITAVKKSGIKGRGGAAYPTGLKWEQAAAIPGPRKIVICNADEGEPGTFKDRYLLEYDPFKIIEGMTIAAYAVGANEGYIYIREEYKKLQNRMRKIIDIAIQNGFLGNNILGTNFKFNIKVFSGAGAYVCGENSTLIESMEGKSGRPRIKPPYIKERGLFNLPTLVNNVETFSIIPVIFTIGPEEYAKYGTPNSRGTKLISIAGNIKKPGTYEIPFGITLNEIVFDIGGGIRNNKKLKFLQIGGASGSIVPASMTHIRYCYEDFKEHNITMGSGAILVADETIKVVDFLKSVQDFFLHESCGKCTPCREGNRQLSKIFNRFVKGNASIEDFKTIERFGKVMKYCSFCGLGQSATTALLSAIKHFPDEFYTHIDKVHKTI</sequence>
<keyword evidence="4" id="KW-0408">Iron</keyword>
<dbReference type="PANTHER" id="PTHR43578:SF3">
    <property type="entry name" value="NADH-QUINONE OXIDOREDUCTASE SUBUNIT F"/>
    <property type="match status" value="1"/>
</dbReference>
<evidence type="ECO:0000313" key="7">
    <source>
        <dbReference type="EMBL" id="QEK12847.1"/>
    </source>
</evidence>
<organism evidence="7 8">
    <name type="scientific">Crassaminicella thermophila</name>
    <dbReference type="NCBI Taxonomy" id="2599308"/>
    <lineage>
        <taxon>Bacteria</taxon>
        <taxon>Bacillati</taxon>
        <taxon>Bacillota</taxon>
        <taxon>Clostridia</taxon>
        <taxon>Eubacteriales</taxon>
        <taxon>Clostridiaceae</taxon>
        <taxon>Crassaminicella</taxon>
    </lineage>
</organism>
<dbReference type="PANTHER" id="PTHR43578">
    <property type="entry name" value="NADH-QUINONE OXIDOREDUCTASE SUBUNIT F"/>
    <property type="match status" value="1"/>
</dbReference>
<dbReference type="Gene3D" id="6.10.250.1450">
    <property type="match status" value="1"/>
</dbReference>
<accession>A0A5C0SGR7</accession>
<dbReference type="Gene3D" id="3.40.50.11540">
    <property type="entry name" value="NADH-ubiquinone oxidoreductase 51kDa subunit"/>
    <property type="match status" value="1"/>
</dbReference>
<dbReference type="RefSeq" id="WP_148809983.1">
    <property type="nucleotide sequence ID" value="NZ_CP042243.1"/>
</dbReference>
<name>A0A5C0SGR7_CRATE</name>
<evidence type="ECO:0000259" key="6">
    <source>
        <dbReference type="SMART" id="SM00928"/>
    </source>
</evidence>
<evidence type="ECO:0000256" key="5">
    <source>
        <dbReference type="ARBA" id="ARBA00023014"/>
    </source>
</evidence>
<evidence type="ECO:0000256" key="2">
    <source>
        <dbReference type="ARBA" id="ARBA00022485"/>
    </source>
</evidence>